<comment type="caution">
    <text evidence="2">The sequence shown here is derived from an EMBL/GenBank/DDBJ whole genome shotgun (WGS) entry which is preliminary data.</text>
</comment>
<reference evidence="2 3" key="1">
    <citation type="journal article" date="2019" name="Int. J. Syst. Evol. Microbiol.">
        <title>The Global Catalogue of Microorganisms (GCM) 10K type strain sequencing project: providing services to taxonomists for standard genome sequencing and annotation.</title>
        <authorList>
            <consortium name="The Broad Institute Genomics Platform"/>
            <consortium name="The Broad Institute Genome Sequencing Center for Infectious Disease"/>
            <person name="Wu L."/>
            <person name="Ma J."/>
        </authorList>
    </citation>
    <scope>NUCLEOTIDE SEQUENCE [LARGE SCALE GENOMIC DNA]</scope>
    <source>
        <strain evidence="2 3">GX26</strain>
    </source>
</reference>
<evidence type="ECO:0000313" key="2">
    <source>
        <dbReference type="EMBL" id="MFC6955275.1"/>
    </source>
</evidence>
<organism evidence="2 3">
    <name type="scientific">Halorubellus litoreus</name>
    <dbReference type="NCBI Taxonomy" id="755308"/>
    <lineage>
        <taxon>Archaea</taxon>
        <taxon>Methanobacteriati</taxon>
        <taxon>Methanobacteriota</taxon>
        <taxon>Stenosarchaea group</taxon>
        <taxon>Halobacteria</taxon>
        <taxon>Halobacteriales</taxon>
        <taxon>Halorubellaceae</taxon>
        <taxon>Halorubellus</taxon>
    </lineage>
</organism>
<proteinExistence type="predicted"/>
<keyword evidence="1" id="KW-0472">Membrane</keyword>
<keyword evidence="1" id="KW-0812">Transmembrane</keyword>
<dbReference type="RefSeq" id="WP_336352204.1">
    <property type="nucleotide sequence ID" value="NZ_JAZAQL010000005.1"/>
</dbReference>
<evidence type="ECO:0000313" key="3">
    <source>
        <dbReference type="Proteomes" id="UP001596395"/>
    </source>
</evidence>
<feature type="transmembrane region" description="Helical" evidence="1">
    <location>
        <begin position="60"/>
        <end position="77"/>
    </location>
</feature>
<name>A0ABD5VIY4_9EURY</name>
<protein>
    <recommendedName>
        <fullName evidence="4">MAPEG family protein</fullName>
    </recommendedName>
</protein>
<dbReference type="EMBL" id="JBHSXN010000005">
    <property type="protein sequence ID" value="MFC6955275.1"/>
    <property type="molecule type" value="Genomic_DNA"/>
</dbReference>
<evidence type="ECO:0008006" key="4">
    <source>
        <dbReference type="Google" id="ProtNLM"/>
    </source>
</evidence>
<keyword evidence="1" id="KW-1133">Transmembrane helix</keyword>
<dbReference type="Proteomes" id="UP001596395">
    <property type="component" value="Unassembled WGS sequence"/>
</dbReference>
<feature type="transmembrane region" description="Helical" evidence="1">
    <location>
        <begin position="83"/>
        <end position="103"/>
    </location>
</feature>
<keyword evidence="3" id="KW-1185">Reference proteome</keyword>
<sequence length="137" mass="13947">MANGAFVASTLVMVALLAAVFVLVTRAQAVRAYSHTLGVKARGIAVGAGSQRGVRVDPKMTLAALVIIGFVAAAAVLGPDPMVFVGAVAVLVLAYLAWGVYYLGRSHGLGNAHAVGLSAWFMSMVAVLAIALKLLVG</sequence>
<evidence type="ECO:0000256" key="1">
    <source>
        <dbReference type="SAM" id="Phobius"/>
    </source>
</evidence>
<accession>A0ABD5VIY4</accession>
<feature type="transmembrane region" description="Helical" evidence="1">
    <location>
        <begin position="6"/>
        <end position="24"/>
    </location>
</feature>
<dbReference type="AlphaFoldDB" id="A0ABD5VIY4"/>
<gene>
    <name evidence="2" type="ORF">ACFQGB_20625</name>
</gene>
<feature type="transmembrane region" description="Helical" evidence="1">
    <location>
        <begin position="115"/>
        <end position="136"/>
    </location>
</feature>